<gene>
    <name evidence="2" type="ORF">CEY02_01105</name>
</gene>
<feature type="transmembrane region" description="Helical" evidence="1">
    <location>
        <begin position="199"/>
        <end position="220"/>
    </location>
</feature>
<feature type="transmembrane region" description="Helical" evidence="1">
    <location>
        <begin position="105"/>
        <end position="131"/>
    </location>
</feature>
<keyword evidence="1" id="KW-0472">Membrane</keyword>
<evidence type="ECO:0000313" key="2">
    <source>
        <dbReference type="EMBL" id="PCK23471.1"/>
    </source>
</evidence>
<comment type="caution">
    <text evidence="2">The sequence shown here is derived from an EMBL/GenBank/DDBJ whole genome shotgun (WGS) entry which is preliminary data.</text>
</comment>
<evidence type="ECO:0000256" key="1">
    <source>
        <dbReference type="SAM" id="Phobius"/>
    </source>
</evidence>
<feature type="transmembrane region" description="Helical" evidence="1">
    <location>
        <begin position="15"/>
        <end position="32"/>
    </location>
</feature>
<name>A0A2A5J3A6_BACPU</name>
<feature type="transmembrane region" description="Helical" evidence="1">
    <location>
        <begin position="66"/>
        <end position="84"/>
    </location>
</feature>
<feature type="transmembrane region" description="Helical" evidence="1">
    <location>
        <begin position="167"/>
        <end position="192"/>
    </location>
</feature>
<dbReference type="OrthoDB" id="2921466at2"/>
<keyword evidence="1" id="KW-0812">Transmembrane</keyword>
<keyword evidence="1" id="KW-1133">Transmembrane helix</keyword>
<protein>
    <submittedName>
        <fullName evidence="2">Uncharacterized protein</fullName>
    </submittedName>
</protein>
<reference evidence="2 3" key="1">
    <citation type="submission" date="2017-06" db="EMBL/GenBank/DDBJ databases">
        <title>Draft Genome Sequence of Bacillus sp Strain 36R Isolated from saline sediment at Atanasia, Sonora, Mexico.</title>
        <authorList>
            <person name="Sanchez Diaz R."/>
            <person name="Quiroz Macias M.E."/>
            <person name="Ibarra Gamez J.C."/>
            <person name="Enciso Ibarra J."/>
            <person name="Gomez Gil B."/>
            <person name="Galaviz Silva L."/>
        </authorList>
    </citation>
    <scope>NUCLEOTIDE SEQUENCE [LARGE SCALE GENOMIC DNA]</scope>
    <source>
        <strain evidence="2 3">36R_ATNSAL</strain>
    </source>
</reference>
<proteinExistence type="predicted"/>
<organism evidence="2 3">
    <name type="scientific">Bacillus pumilus</name>
    <name type="common">Bacillus mesentericus</name>
    <dbReference type="NCBI Taxonomy" id="1408"/>
    <lineage>
        <taxon>Bacteria</taxon>
        <taxon>Bacillati</taxon>
        <taxon>Bacillota</taxon>
        <taxon>Bacilli</taxon>
        <taxon>Bacillales</taxon>
        <taxon>Bacillaceae</taxon>
        <taxon>Bacillus</taxon>
    </lineage>
</organism>
<dbReference type="EMBL" id="NKHG01000006">
    <property type="protein sequence ID" value="PCK23471.1"/>
    <property type="molecule type" value="Genomic_DNA"/>
</dbReference>
<accession>A0A2A5J3A6</accession>
<evidence type="ECO:0000313" key="3">
    <source>
        <dbReference type="Proteomes" id="UP000228754"/>
    </source>
</evidence>
<dbReference type="AlphaFoldDB" id="A0A2A5J3A6"/>
<feature type="transmembrane region" description="Helical" evidence="1">
    <location>
        <begin position="240"/>
        <end position="260"/>
    </location>
</feature>
<sequence length="268" mass="30485">MFYLLILRLIKRPSFYISLAIGAILAVAYFWTEEMSLKEHLELTGGISFTPYTKWMGIGGISDYPALYMFLLPILATLPFSDLYSRDRSTGFIRFLIIRGKQRQYFFSLFLINFLAGVTTAVFPLLLNIYLSFMRLPNIKPDRAINNEMPLASDNTFLPDLYYSHPFVHMILYVMLIGIFSGMFASIALGFGMFVKKSFVVLLTPFASLYVINMVLSTIGHQEMISTSFLQQQATDGVSLASLVLHLFIGFMLSFSLYILGIKKNVIR</sequence>
<dbReference type="Proteomes" id="UP000228754">
    <property type="component" value="Unassembled WGS sequence"/>
</dbReference>